<dbReference type="SUPFAM" id="SSF48225">
    <property type="entry name" value="Seven-hairpin glycosidases"/>
    <property type="match status" value="1"/>
</dbReference>
<dbReference type="STRING" id="658196.A0A397T250"/>
<accession>A0A397T250</accession>
<organism evidence="14 15">
    <name type="scientific">Glomus cerebriforme</name>
    <dbReference type="NCBI Taxonomy" id="658196"/>
    <lineage>
        <taxon>Eukaryota</taxon>
        <taxon>Fungi</taxon>
        <taxon>Fungi incertae sedis</taxon>
        <taxon>Mucoromycota</taxon>
        <taxon>Glomeromycotina</taxon>
        <taxon>Glomeromycetes</taxon>
        <taxon>Glomerales</taxon>
        <taxon>Glomeraceae</taxon>
        <taxon>Glomus</taxon>
    </lineage>
</organism>
<dbReference type="InterPro" id="IPR050749">
    <property type="entry name" value="Glycosyl_Hydrolase_47"/>
</dbReference>
<evidence type="ECO:0000256" key="9">
    <source>
        <dbReference type="ARBA" id="ARBA00048605"/>
    </source>
</evidence>
<evidence type="ECO:0000256" key="1">
    <source>
        <dbReference type="ARBA" id="ARBA00001913"/>
    </source>
</evidence>
<evidence type="ECO:0000313" key="15">
    <source>
        <dbReference type="Proteomes" id="UP000265703"/>
    </source>
</evidence>
<proteinExistence type="inferred from homology"/>
<keyword evidence="13" id="KW-0472">Membrane</keyword>
<gene>
    <name evidence="14" type="ORF">C1645_691897</name>
</gene>
<comment type="cofactor">
    <cofactor evidence="1 10">
        <name>Ca(2+)</name>
        <dbReference type="ChEBI" id="CHEBI:29108"/>
    </cofactor>
</comment>
<evidence type="ECO:0000256" key="3">
    <source>
        <dbReference type="ARBA" id="ARBA00007658"/>
    </source>
</evidence>
<keyword evidence="7 11" id="KW-1015">Disulfide bond</keyword>
<comment type="catalytic activity">
    <reaction evidence="9">
        <text>N(4)-(alpha-D-Man-(1-&gt;2)-alpha-D-Man-(1-&gt;2)-alpha-D-Man-(1-&gt;3)-[alpha-D-Man-(1-&gt;2)-alpha-D-Man-(1-&gt;3)-[alpha-D-Man-(1-&gt;2)-alpha-D-Man-(1-&gt;6)]-alpha-D-Man-(1-&gt;6)]-beta-D-Man-(1-&gt;4)-beta-D-GlcNAc-(1-&gt;4)-beta-D-GlcNAc)-L-asparaginyl-[protein] (N-glucan mannose isomer 9A1,2,3B1,2,3) + 4 H2O = N(4)-(alpha-D-Man-(1-&gt;3)-[alpha-D-Man-(1-&gt;3)-[alpha-D-Man-(1-&gt;6)]-alpha-D-Man-(1-&gt;6)]-beta-D-Man-(1-&gt;4)-beta-D-GlcNAc-(1-&gt;4)-beta-D-GlcNAc)-L-asparaginyl-[protein] (N-glucan mannose isomer 5A1,2) + 4 beta-D-mannose</text>
        <dbReference type="Rhea" id="RHEA:56008"/>
        <dbReference type="Rhea" id="RHEA-COMP:14356"/>
        <dbReference type="Rhea" id="RHEA-COMP:14367"/>
        <dbReference type="ChEBI" id="CHEBI:15377"/>
        <dbReference type="ChEBI" id="CHEBI:28563"/>
        <dbReference type="ChEBI" id="CHEBI:59087"/>
        <dbReference type="ChEBI" id="CHEBI:139493"/>
        <dbReference type="EC" id="3.2.1.113"/>
    </reaction>
</comment>
<dbReference type="GO" id="GO:0005783">
    <property type="term" value="C:endoplasmic reticulum"/>
    <property type="evidence" value="ECO:0007669"/>
    <property type="project" value="TreeGrafter"/>
</dbReference>
<dbReference type="GO" id="GO:0004571">
    <property type="term" value="F:mannosyl-oligosaccharide 1,2-alpha-mannosidase activity"/>
    <property type="evidence" value="ECO:0007669"/>
    <property type="project" value="UniProtKB-EC"/>
</dbReference>
<dbReference type="GO" id="GO:0005509">
    <property type="term" value="F:calcium ion binding"/>
    <property type="evidence" value="ECO:0007669"/>
    <property type="project" value="InterPro"/>
</dbReference>
<keyword evidence="12" id="KW-0326">Glycosidase</keyword>
<dbReference type="PANTHER" id="PTHR11742">
    <property type="entry name" value="MANNOSYL-OLIGOSACCHARIDE ALPHA-1,2-MANNOSIDASE-RELATED"/>
    <property type="match status" value="1"/>
</dbReference>
<comment type="caution">
    <text evidence="14">The sequence shown here is derived from an EMBL/GenBank/DDBJ whole genome shotgun (WGS) entry which is preliminary data.</text>
</comment>
<dbReference type="InterPro" id="IPR012341">
    <property type="entry name" value="6hp_glycosidase-like_sf"/>
</dbReference>
<feature type="binding site" evidence="10">
    <location>
        <position position="515"/>
    </location>
    <ligand>
        <name>Ca(2+)</name>
        <dbReference type="ChEBI" id="CHEBI:29108"/>
    </ligand>
</feature>
<reference evidence="14 15" key="1">
    <citation type="submission" date="2018-06" db="EMBL/GenBank/DDBJ databases">
        <title>Comparative genomics reveals the genomic features of Rhizophagus irregularis, R. cerebriforme, R. diaphanum and Gigaspora rosea, and their symbiotic lifestyle signature.</title>
        <authorList>
            <person name="Morin E."/>
            <person name="San Clemente H."/>
            <person name="Chen E.C.H."/>
            <person name="De La Providencia I."/>
            <person name="Hainaut M."/>
            <person name="Kuo A."/>
            <person name="Kohler A."/>
            <person name="Murat C."/>
            <person name="Tang N."/>
            <person name="Roy S."/>
            <person name="Loubradou J."/>
            <person name="Henrissat B."/>
            <person name="Grigoriev I.V."/>
            <person name="Corradi N."/>
            <person name="Roux C."/>
            <person name="Martin F.M."/>
        </authorList>
    </citation>
    <scope>NUCLEOTIDE SEQUENCE [LARGE SCALE GENOMIC DNA]</scope>
    <source>
        <strain evidence="14 15">DAOM 227022</strain>
    </source>
</reference>
<dbReference type="PRINTS" id="PR00747">
    <property type="entry name" value="GLYHDRLASE47"/>
</dbReference>
<sequence>MNFTKACTNQFPSRLKNRIIYAIILVFFLGLLTYQLLVLDFHSEPSVNNVLQDEQKEQTTAPNITPKIQYDFHLSETTQEKTIREQRRESVKNGFLHAWRGYSKYAWGYDELRPISNMGRNKFNGWGATIVDALDTMWIMDLKDEFSVSREFVSKLNFTNSDSETNLFETIIRYLGGLLSAFELSEDPMFLEKAKELGIALLPSFNNVTGLPYNNKRIFHPPSGGGLLSEVGTLCLEFTKLAQLTGDDEFFYIANNITQVLSNANKPIPGLYPVKINQEEVSFGANGDSFYEYLLKEFILVGDALDQYRRMYIESIESMYKYLIKESPIKERPDLLFLGELSYNSNFIGKMGHLSCFVPGLLALGSKILNRPKDLEIAIKLAETCYFSNRMTKTGIGAEEVWFNVIESKNTTNEIHKRLPDGIYRLSPKTIESLFILYRTTGDRKYQDQGWEIWQSIEKWCKTTAGYSGLYNVDSIPPTKNDGMESFFLAETLKYLYLLFSPPDLISLDTYVFNTEAHPLLRITENPDFLQIKK</sequence>
<dbReference type="Pfam" id="PF01532">
    <property type="entry name" value="Glyco_hydro_47"/>
    <property type="match status" value="1"/>
</dbReference>
<keyword evidence="15" id="KW-1185">Reference proteome</keyword>
<evidence type="ECO:0000256" key="10">
    <source>
        <dbReference type="PIRSR" id="PIRSR601382-2"/>
    </source>
</evidence>
<comment type="similarity">
    <text evidence="3 12">Belongs to the glycosyl hydrolase 47 family.</text>
</comment>
<evidence type="ECO:0000256" key="11">
    <source>
        <dbReference type="PIRSR" id="PIRSR601382-3"/>
    </source>
</evidence>
<name>A0A397T250_9GLOM</name>
<keyword evidence="13" id="KW-1133">Transmembrane helix</keyword>
<evidence type="ECO:0000256" key="8">
    <source>
        <dbReference type="ARBA" id="ARBA00047669"/>
    </source>
</evidence>
<keyword evidence="5 12" id="KW-0378">Hydrolase</keyword>
<evidence type="ECO:0000256" key="13">
    <source>
        <dbReference type="SAM" id="Phobius"/>
    </source>
</evidence>
<dbReference type="InterPro" id="IPR036026">
    <property type="entry name" value="Seven-hairpin_glycosidases"/>
</dbReference>
<evidence type="ECO:0000256" key="7">
    <source>
        <dbReference type="ARBA" id="ARBA00023157"/>
    </source>
</evidence>
<evidence type="ECO:0000256" key="4">
    <source>
        <dbReference type="ARBA" id="ARBA00022723"/>
    </source>
</evidence>
<dbReference type="OrthoDB" id="8118055at2759"/>
<keyword evidence="6 10" id="KW-0106">Calcium</keyword>
<dbReference type="GO" id="GO:0036503">
    <property type="term" value="P:ERAD pathway"/>
    <property type="evidence" value="ECO:0007669"/>
    <property type="project" value="UniProtKB-ARBA"/>
</dbReference>
<keyword evidence="13" id="KW-0812">Transmembrane</keyword>
<dbReference type="Gene3D" id="1.50.10.10">
    <property type="match status" value="1"/>
</dbReference>
<dbReference type="EC" id="3.2.1.-" evidence="12"/>
<evidence type="ECO:0000256" key="5">
    <source>
        <dbReference type="ARBA" id="ARBA00022801"/>
    </source>
</evidence>
<comment type="pathway">
    <text evidence="2">Protein modification; protein glycosylation.</text>
</comment>
<evidence type="ECO:0000256" key="2">
    <source>
        <dbReference type="ARBA" id="ARBA00004922"/>
    </source>
</evidence>
<dbReference type="Proteomes" id="UP000265703">
    <property type="component" value="Unassembled WGS sequence"/>
</dbReference>
<dbReference type="EMBL" id="QKYT01000132">
    <property type="protein sequence ID" value="RIA92233.1"/>
    <property type="molecule type" value="Genomic_DNA"/>
</dbReference>
<feature type="transmembrane region" description="Helical" evidence="13">
    <location>
        <begin position="20"/>
        <end position="39"/>
    </location>
</feature>
<comment type="catalytic activity">
    <reaction evidence="8">
        <text>N(4)-(alpha-D-Man-(1-&gt;2)-alpha-D-Man-(1-&gt;2)-alpha-D-Man-(1-&gt;3)-[alpha-D-Man-(1-&gt;3)-[alpha-D-Man-(1-&gt;2)-alpha-D-Man-(1-&gt;6)]-alpha-D-Man-(1-&gt;6)]-beta-D-Man-(1-&gt;4)-beta-D-GlcNAc-(1-&gt;4)-beta-D-GlcNAc)-L-asparaginyl-[protein] (N-glucan mannose isomer 8A1,2,3B1,3) + 3 H2O = N(4)-(alpha-D-Man-(1-&gt;3)-[alpha-D-Man-(1-&gt;3)-[alpha-D-Man-(1-&gt;6)]-alpha-D-Man-(1-&gt;6)]-beta-D-Man-(1-&gt;4)-beta-D-GlcNAc-(1-&gt;4)-beta-D-GlcNAc)-L-asparaginyl-[protein] (N-glucan mannose isomer 5A1,2) + 3 beta-D-mannose</text>
        <dbReference type="Rhea" id="RHEA:56028"/>
        <dbReference type="Rhea" id="RHEA-COMP:14358"/>
        <dbReference type="Rhea" id="RHEA-COMP:14367"/>
        <dbReference type="ChEBI" id="CHEBI:15377"/>
        <dbReference type="ChEBI" id="CHEBI:28563"/>
        <dbReference type="ChEBI" id="CHEBI:59087"/>
        <dbReference type="ChEBI" id="CHEBI:60628"/>
        <dbReference type="EC" id="3.2.1.113"/>
    </reaction>
</comment>
<keyword evidence="4 10" id="KW-0479">Metal-binding</keyword>
<dbReference type="AlphaFoldDB" id="A0A397T250"/>
<evidence type="ECO:0000256" key="6">
    <source>
        <dbReference type="ARBA" id="ARBA00022837"/>
    </source>
</evidence>
<dbReference type="GO" id="GO:0016020">
    <property type="term" value="C:membrane"/>
    <property type="evidence" value="ECO:0007669"/>
    <property type="project" value="InterPro"/>
</dbReference>
<dbReference type="PANTHER" id="PTHR11742:SF55">
    <property type="entry name" value="ENDOPLASMIC RETICULUM MANNOSYL-OLIGOSACCHARIDE 1,2-ALPHA-MANNOSIDASE"/>
    <property type="match status" value="1"/>
</dbReference>
<protein>
    <recommendedName>
        <fullName evidence="12">alpha-1,2-Mannosidase</fullName>
        <ecNumber evidence="12">3.2.1.-</ecNumber>
    </recommendedName>
</protein>
<feature type="disulfide bond" evidence="11">
    <location>
        <begin position="356"/>
        <end position="385"/>
    </location>
</feature>
<dbReference type="GO" id="GO:0005975">
    <property type="term" value="P:carbohydrate metabolic process"/>
    <property type="evidence" value="ECO:0007669"/>
    <property type="project" value="InterPro"/>
</dbReference>
<evidence type="ECO:0000256" key="12">
    <source>
        <dbReference type="RuleBase" id="RU361193"/>
    </source>
</evidence>
<dbReference type="InterPro" id="IPR001382">
    <property type="entry name" value="Glyco_hydro_47"/>
</dbReference>
<evidence type="ECO:0000313" key="14">
    <source>
        <dbReference type="EMBL" id="RIA92233.1"/>
    </source>
</evidence>